<dbReference type="EMBL" id="CP015108">
    <property type="protein sequence ID" value="ARF12836.1"/>
    <property type="molecule type" value="Genomic_DNA"/>
</dbReference>
<keyword evidence="2" id="KW-1185">Reference proteome</keyword>
<organism evidence="1 2">
    <name type="scientific">Sporosarcina ureae</name>
    <dbReference type="NCBI Taxonomy" id="1571"/>
    <lineage>
        <taxon>Bacteria</taxon>
        <taxon>Bacillati</taxon>
        <taxon>Bacillota</taxon>
        <taxon>Bacilli</taxon>
        <taxon>Bacillales</taxon>
        <taxon>Caryophanaceae</taxon>
        <taxon>Sporosarcina</taxon>
    </lineage>
</organism>
<gene>
    <name evidence="1" type="ORF">SporoS204_00800</name>
</gene>
<dbReference type="InterPro" id="IPR008551">
    <property type="entry name" value="TANGO2"/>
</dbReference>
<accession>A0ABM6JS88</accession>
<evidence type="ECO:0000313" key="2">
    <source>
        <dbReference type="Proteomes" id="UP000192486"/>
    </source>
</evidence>
<sequence length="259" mass="29405">MCLLAFQLQSHPKYQLVMMANRDEAYGRPTAPANFWNDYPDILAGRDLEQMGTWLGINKQGKVAALTNYRDFTLPETGKLSRGHIVSSYLQSELSARAFMEQLHTNREDYAGCNVLAGSAKEMYYYSNIERSIQQLTHGTHGLSNAFLNTPWPKVDKTKALLAEYLEQTETFNPDVLFGMMQRAERFPTEQLPDTGVGEDLESLLSSIFIASKDYGTRCTTVLTIDSEDHVEFEERTYEKGVCTTTQKYSFHIEKPAHS</sequence>
<dbReference type="Pfam" id="PF05742">
    <property type="entry name" value="TANGO2"/>
    <property type="match status" value="1"/>
</dbReference>
<evidence type="ECO:0000313" key="1">
    <source>
        <dbReference type="EMBL" id="ARF12836.1"/>
    </source>
</evidence>
<reference evidence="1 2" key="1">
    <citation type="submission" date="2016-04" db="EMBL/GenBank/DDBJ databases">
        <title>Comparative Genomics and Epigenetics of Sporosarcina ureae.</title>
        <authorList>
            <person name="Oliver A.S."/>
            <person name="Cooper K.K."/>
        </authorList>
    </citation>
    <scope>NUCLEOTIDE SEQUENCE [LARGE SCALE GENOMIC DNA]</scope>
    <source>
        <strain evidence="1 2">S204</strain>
    </source>
</reference>
<dbReference type="Proteomes" id="UP000192486">
    <property type="component" value="Chromosome"/>
</dbReference>
<name>A0ABM6JS88_SPOUR</name>
<protein>
    <recommendedName>
        <fullName evidence="3">NRDE family protein</fullName>
    </recommendedName>
</protein>
<dbReference type="RefSeq" id="WP_029053782.1">
    <property type="nucleotide sequence ID" value="NZ_CP015108.1"/>
</dbReference>
<proteinExistence type="predicted"/>
<dbReference type="PANTHER" id="PTHR17985">
    <property type="entry name" value="SER/THR-RICH PROTEIN T10 IN DGCR REGION"/>
    <property type="match status" value="1"/>
</dbReference>
<evidence type="ECO:0008006" key="3">
    <source>
        <dbReference type="Google" id="ProtNLM"/>
    </source>
</evidence>
<dbReference type="PANTHER" id="PTHR17985:SF8">
    <property type="entry name" value="TRANSPORT AND GOLGI ORGANIZATION PROTEIN 2 HOMOLOG"/>
    <property type="match status" value="1"/>
</dbReference>